<dbReference type="PANTHER" id="PTHR43421">
    <property type="entry name" value="METALLOPROTEASE PMBA"/>
    <property type="match status" value="1"/>
</dbReference>
<dbReference type="Gene3D" id="3.30.2290.10">
    <property type="entry name" value="PmbA/TldD superfamily"/>
    <property type="match status" value="1"/>
</dbReference>
<dbReference type="GO" id="GO:0006508">
    <property type="term" value="P:proteolysis"/>
    <property type="evidence" value="ECO:0007669"/>
    <property type="project" value="UniProtKB-KW"/>
</dbReference>
<dbReference type="SUPFAM" id="SSF111283">
    <property type="entry name" value="Putative modulator of DNA gyrase, PmbA/TldD"/>
    <property type="match status" value="1"/>
</dbReference>
<keyword evidence="5" id="KW-0645">Protease</keyword>
<gene>
    <name evidence="5" type="primary">pmbA</name>
    <name evidence="5" type="ORF">E6Q60_07660</name>
</gene>
<dbReference type="Pfam" id="PF19290">
    <property type="entry name" value="PmbA_TldD_2nd"/>
    <property type="match status" value="1"/>
</dbReference>
<evidence type="ECO:0000259" key="2">
    <source>
        <dbReference type="Pfam" id="PF01523"/>
    </source>
</evidence>
<feature type="domain" description="Metalloprotease TldD/E central" evidence="4">
    <location>
        <begin position="129"/>
        <end position="235"/>
    </location>
</feature>
<dbReference type="InterPro" id="IPR002510">
    <property type="entry name" value="Metalloprtase-TldD/E_N"/>
</dbReference>
<comment type="caution">
    <text evidence="5">The sequence shown here is derived from an EMBL/GenBank/DDBJ whole genome shotgun (WGS) entry which is preliminary data.</text>
</comment>
<reference evidence="5 6" key="1">
    <citation type="submission" date="2018-09" db="EMBL/GenBank/DDBJ databases">
        <title>Metagenome Assembled Genomes from an Advanced Water Purification Facility.</title>
        <authorList>
            <person name="Stamps B.W."/>
            <person name="Spear J.R."/>
        </authorList>
    </citation>
    <scope>NUCLEOTIDE SEQUENCE [LARGE SCALE GENOMIC DNA]</scope>
    <source>
        <strain evidence="5">Bin_54_1</strain>
    </source>
</reference>
<evidence type="ECO:0000313" key="5">
    <source>
        <dbReference type="EMBL" id="TXI28292.1"/>
    </source>
</evidence>
<dbReference type="GO" id="GO:0008237">
    <property type="term" value="F:metallopeptidase activity"/>
    <property type="evidence" value="ECO:0007669"/>
    <property type="project" value="UniProtKB-KW"/>
</dbReference>
<evidence type="ECO:0000259" key="3">
    <source>
        <dbReference type="Pfam" id="PF19289"/>
    </source>
</evidence>
<sequence length="452" mass="48390">MNNLPVSDTRFSYPISTLQQIARDILQHAQKGGASACETNVSDGFGQTVTVRQDAVETIEYNRDKGLSVTVYIGQKRGHASTSDFSPQAISDTVAAALSIARYTADDDCAGLAEAELLAKNYPSLDLYYPWQISVEEAIELAKQCEQAAYATDKRITNSEGATISVSESRFIYANSLGFMGGYPLSRHSISCAMIAEQGDSKQRDYWYSVARDAADLETVQSIGEKTGKRSAARLGARKIGTCEVPVLFEAPIASGLIGHFASAVSGGNLYRKSSFLLDSIGQQVFAPDIQILERPHLHKGLASGPFDDDGVATVDRNIVENGIVQGYFLGSYSARKLGMRTTGNAGGTHNLIMQNGTAMSYDAMLKQMGTGLLVTELLGHGINAVTGDYSRGASGFWVENGAISYPVEEITIAGNLKDMFRNIVAIGNDVIVRGSKQCGSVLINRMTVAGG</sequence>
<feature type="domain" description="Metalloprotease TldD/E C-terminal" evidence="3">
    <location>
        <begin position="242"/>
        <end position="451"/>
    </location>
</feature>
<organism evidence="5 6">
    <name type="scientific">Nitrosomonas oligotropha</name>
    <dbReference type="NCBI Taxonomy" id="42354"/>
    <lineage>
        <taxon>Bacteria</taxon>
        <taxon>Pseudomonadati</taxon>
        <taxon>Pseudomonadota</taxon>
        <taxon>Betaproteobacteria</taxon>
        <taxon>Nitrosomonadales</taxon>
        <taxon>Nitrosomonadaceae</taxon>
        <taxon>Nitrosomonas</taxon>
    </lineage>
</organism>
<dbReference type="PANTHER" id="PTHR43421:SF1">
    <property type="entry name" value="METALLOPROTEASE PMBA"/>
    <property type="match status" value="1"/>
</dbReference>
<dbReference type="EMBL" id="SSFX01000054">
    <property type="protein sequence ID" value="TXI28292.1"/>
    <property type="molecule type" value="Genomic_DNA"/>
</dbReference>
<evidence type="ECO:0000256" key="1">
    <source>
        <dbReference type="ARBA" id="ARBA00005836"/>
    </source>
</evidence>
<dbReference type="Pfam" id="PF19289">
    <property type="entry name" value="PmbA_TldD_3rd"/>
    <property type="match status" value="1"/>
</dbReference>
<dbReference type="GO" id="GO:0005829">
    <property type="term" value="C:cytosol"/>
    <property type="evidence" value="ECO:0007669"/>
    <property type="project" value="TreeGrafter"/>
</dbReference>
<accession>A0A5C7VUW8</accession>
<dbReference type="Proteomes" id="UP000321055">
    <property type="component" value="Unassembled WGS sequence"/>
</dbReference>
<keyword evidence="5" id="KW-0482">Metalloprotease</keyword>
<dbReference type="NCBIfam" id="NF008268">
    <property type="entry name" value="PRK11040.1"/>
    <property type="match status" value="1"/>
</dbReference>
<dbReference type="AlphaFoldDB" id="A0A5C7VUW8"/>
<dbReference type="Pfam" id="PF01523">
    <property type="entry name" value="PmbA_TldD_1st"/>
    <property type="match status" value="1"/>
</dbReference>
<dbReference type="InterPro" id="IPR035068">
    <property type="entry name" value="TldD/PmbA_N"/>
</dbReference>
<protein>
    <submittedName>
        <fullName evidence="5">Metalloprotease PmbA</fullName>
    </submittedName>
</protein>
<name>A0A5C7VUW8_9PROT</name>
<dbReference type="InterPro" id="IPR045570">
    <property type="entry name" value="Metalloprtase-TldD/E_cen_dom"/>
</dbReference>
<comment type="similarity">
    <text evidence="1">Belongs to the peptidase U62 family.</text>
</comment>
<feature type="domain" description="Metalloprotease TldD/E N-terminal" evidence="2">
    <location>
        <begin position="41"/>
        <end position="101"/>
    </location>
</feature>
<evidence type="ECO:0000259" key="4">
    <source>
        <dbReference type="Pfam" id="PF19290"/>
    </source>
</evidence>
<keyword evidence="5" id="KW-0378">Hydrolase</keyword>
<proteinExistence type="inferred from homology"/>
<dbReference type="InterPro" id="IPR036059">
    <property type="entry name" value="TldD/PmbA_sf"/>
</dbReference>
<dbReference type="InterPro" id="IPR047657">
    <property type="entry name" value="PmbA"/>
</dbReference>
<dbReference type="InterPro" id="IPR045569">
    <property type="entry name" value="Metalloprtase-TldD/E_C"/>
</dbReference>
<evidence type="ECO:0000313" key="6">
    <source>
        <dbReference type="Proteomes" id="UP000321055"/>
    </source>
</evidence>